<feature type="compositionally biased region" description="Polar residues" evidence="13">
    <location>
        <begin position="637"/>
        <end position="651"/>
    </location>
</feature>
<keyword evidence="10 12" id="KW-0539">Nucleus</keyword>
<dbReference type="Pfam" id="PF00096">
    <property type="entry name" value="zf-C2H2"/>
    <property type="match status" value="4"/>
</dbReference>
<protein>
    <submittedName>
        <fullName evidence="17">Adult enhancer factor 1</fullName>
    </submittedName>
</protein>
<keyword evidence="9" id="KW-0804">Transcription</keyword>
<evidence type="ECO:0000256" key="9">
    <source>
        <dbReference type="ARBA" id="ARBA00023163"/>
    </source>
</evidence>
<dbReference type="Gene3D" id="3.30.160.60">
    <property type="entry name" value="Classic Zinc Finger"/>
    <property type="match status" value="4"/>
</dbReference>
<sequence>MFSVVSGSLSGGSGVGEEKRLDAMNAVCVYVSTAQLVLQFDTTDSNGLGEQRMLDLSRLFGQLRQLLSCAVCARLLNDPYEPLNNARCQHNVCRLCVRGRKALRPLCINCKDLQDFKTYTENKTMRCLLLCYKSLCEHLLSSNFYTHLSRQKAHQALTCSGENVFGVAPMPHMTTCGDIIQEGARYDDILNAFNADLPQIGPTIKLQNTLLTIPAAVTSLPNQSTPSVSAVTPLAPLLVPQKRVQTHTAPRLSTSPITPAATTSNSITLLPTHTAIIKREQTNNQGNSSTPSNAHILMTSKVNVTNQQQQQQQAHGQSHMLYVRNIKTSASESNNIQTPHLCATQSIVGTSHSSIASLSAPPTITYVGPNTPGIVVPIVSSSATTTAPLTIASAKLQSLKRQLAQAQARGGAPISIASAVKAAGITNSDTNASVTFKVSAAGITTTSSLISSASTGAVASPTSVTSATATTTTATITSQQIRNPPSIKTVSNGSAMYSVLYTGVGNKITIKRKTDGDEENGQRKTVATANSPVSTSTSTPPAISNSVITTQQQSQANKLNAKRRGCRCGNATPTPGKLTCCGQRCPCYVDSKSCIGCKCRGCRNPHRPDGGKVRPVIPELACYEIQVADETPRLSPSELQVGTTLSTRPRNTSTATTTSPQQHPTHQQAITIVSEQQSTSSTALSSPSPSIATVTSQLHLTPNSSSPSSKGATLIPFISLHPISSQQQQQQTQTVTTISSNQHQTNMLPMESVLIQNAEGKYQVVNVVTTGQAHHQHSNSNIQRIHSIPQLQVTSSANGSSNHSNTLLSNLTTVNILTNTSTSNTTTSPSTATTKSSHQSVLLQQQPHIQQHRVQQQQQQKHHQQQIHGQRLVSSHLITTSANNMPTSVTSGKCVAANSLPLQLQHHHHQQQQQQQHQATTTTEIPIPFNMHLAAANTEAHVAAQAAAMAAAQAAAAQAAAAEQQQASGGTNGANATTILQQHPLAHLVATAAHSPALSEHHFAAGREVVANGHSAGSSTNGGGGGGANSSGSSGGGGGHEKPFLCSVCDRRFRQLSTLTNHVKIHTGEKPYKCNVCDKTFRQSSTLTNHLKIHTGEKPFNCTYCPKNFRQLSTLTNHVKIHTGEKPFECAVCKKQFRQSSTLNNHIKIHVMDKVYVPVKIKTEEEEG</sequence>
<dbReference type="PROSITE" id="PS00518">
    <property type="entry name" value="ZF_RING_1"/>
    <property type="match status" value="1"/>
</dbReference>
<feature type="compositionally biased region" description="Gly residues" evidence="13">
    <location>
        <begin position="1020"/>
        <end position="1036"/>
    </location>
</feature>
<evidence type="ECO:0000256" key="7">
    <source>
        <dbReference type="ARBA" id="ARBA00023015"/>
    </source>
</evidence>
<dbReference type="GO" id="GO:0003677">
    <property type="term" value="F:DNA binding"/>
    <property type="evidence" value="ECO:0007669"/>
    <property type="project" value="UniProtKB-KW"/>
</dbReference>
<comment type="subcellular location">
    <subcellularLocation>
        <location evidence="1">Nucleus</location>
    </subcellularLocation>
</comment>
<feature type="region of interest" description="Disordered" evidence="13">
    <location>
        <begin position="819"/>
        <end position="870"/>
    </location>
</feature>
<evidence type="ECO:0000259" key="16">
    <source>
        <dbReference type="PROSITE" id="PS52051"/>
    </source>
</evidence>
<feature type="region of interest" description="Disordered" evidence="13">
    <location>
        <begin position="633"/>
        <end position="668"/>
    </location>
</feature>
<keyword evidence="4" id="KW-0677">Repeat</keyword>
<evidence type="ECO:0000256" key="13">
    <source>
        <dbReference type="SAM" id="MobiDB-lite"/>
    </source>
</evidence>
<keyword evidence="8" id="KW-0238">DNA-binding</keyword>
<accession>A0A034W3B1</accession>
<keyword evidence="7" id="KW-0805">Transcription regulation</keyword>
<comment type="similarity">
    <text evidence="12">Belongs to the MSL2 family.</text>
</comment>
<dbReference type="InterPro" id="IPR032043">
    <property type="entry name" value="Msl2_Znf-RING"/>
</dbReference>
<reference evidence="17" key="1">
    <citation type="journal article" date="2014" name="BMC Genomics">
        <title>Characterizing the developmental transcriptome of the oriental fruit fly, Bactrocera dorsalis (Diptera: Tephritidae) through comparative genomic analysis with Drosophila melanogaster utilizing modENCODE datasets.</title>
        <authorList>
            <person name="Geib S.M."/>
            <person name="Calla B."/>
            <person name="Hall B."/>
            <person name="Hou S."/>
            <person name="Manoukis N.C."/>
        </authorList>
    </citation>
    <scope>NUCLEOTIDE SEQUENCE</scope>
    <source>
        <strain evidence="17">Punador</strain>
    </source>
</reference>
<keyword evidence="12" id="KW-0158">Chromosome</keyword>
<dbReference type="InterPro" id="IPR032049">
    <property type="entry name" value="Msl2-CXC"/>
</dbReference>
<dbReference type="SUPFAM" id="SSF57850">
    <property type="entry name" value="RING/U-box"/>
    <property type="match status" value="1"/>
</dbReference>
<dbReference type="PROSITE" id="PS50157">
    <property type="entry name" value="ZINC_FINGER_C2H2_2"/>
    <property type="match status" value="4"/>
</dbReference>
<dbReference type="PANTHER" id="PTHR16048:SF3">
    <property type="entry name" value="E3 UBIQUITIN-PROTEIN LIGASE MSL2"/>
    <property type="match status" value="1"/>
</dbReference>
<dbReference type="PROSITE" id="PS52051">
    <property type="entry name" value="CXC_MSL2"/>
    <property type="match status" value="1"/>
</dbReference>
<proteinExistence type="inferred from homology"/>
<evidence type="ECO:0000256" key="4">
    <source>
        <dbReference type="ARBA" id="ARBA00022737"/>
    </source>
</evidence>
<keyword evidence="3" id="KW-0479">Metal-binding</keyword>
<evidence type="ECO:0000256" key="3">
    <source>
        <dbReference type="ARBA" id="ARBA00022723"/>
    </source>
</evidence>
<dbReference type="Gene3D" id="3.30.40.10">
    <property type="entry name" value="Zinc/RING finger domain, C3HC4 (zinc finger)"/>
    <property type="match status" value="1"/>
</dbReference>
<feature type="domain" description="C2H2-type" evidence="15">
    <location>
        <begin position="1128"/>
        <end position="1155"/>
    </location>
</feature>
<dbReference type="Pfam" id="PF16685">
    <property type="entry name" value="zf-RING_10"/>
    <property type="match status" value="1"/>
</dbReference>
<feature type="domain" description="C2H2-type" evidence="15">
    <location>
        <begin position="1072"/>
        <end position="1099"/>
    </location>
</feature>
<gene>
    <name evidence="17" type="primary">AEF1</name>
</gene>
<comment type="similarity">
    <text evidence="2">Belongs to the krueppel C2H2-type zinc-finger protein family.</text>
</comment>
<feature type="domain" description="C2H2-type" evidence="15">
    <location>
        <begin position="1100"/>
        <end position="1127"/>
    </location>
</feature>
<feature type="compositionally biased region" description="Low complexity" evidence="13">
    <location>
        <begin position="652"/>
        <end position="668"/>
    </location>
</feature>
<name>A0A034W3B1_BACDO</name>
<feature type="region of interest" description="Disordered" evidence="13">
    <location>
        <begin position="1012"/>
        <end position="1036"/>
    </location>
</feature>
<dbReference type="InterPro" id="IPR001841">
    <property type="entry name" value="Znf_RING"/>
</dbReference>
<evidence type="ECO:0000256" key="5">
    <source>
        <dbReference type="ARBA" id="ARBA00022771"/>
    </source>
</evidence>
<evidence type="ECO:0000259" key="14">
    <source>
        <dbReference type="PROSITE" id="PS50089"/>
    </source>
</evidence>
<feature type="domain" description="C2H2-type" evidence="15">
    <location>
        <begin position="1044"/>
        <end position="1071"/>
    </location>
</feature>
<feature type="compositionally biased region" description="Low complexity" evidence="13">
    <location>
        <begin position="819"/>
        <end position="837"/>
    </location>
</feature>
<keyword evidence="5 11" id="KW-0863">Zinc-finger</keyword>
<evidence type="ECO:0000256" key="12">
    <source>
        <dbReference type="PROSITE-ProRule" id="PRU01396"/>
    </source>
</evidence>
<dbReference type="GO" id="GO:0005634">
    <property type="term" value="C:nucleus"/>
    <property type="evidence" value="ECO:0007669"/>
    <property type="project" value="UniProtKB-SubCell"/>
</dbReference>
<dbReference type="InterPro" id="IPR036236">
    <property type="entry name" value="Znf_C2H2_sf"/>
</dbReference>
<dbReference type="PANTHER" id="PTHR16048">
    <property type="entry name" value="MSL2-RELATED"/>
    <property type="match status" value="1"/>
</dbReference>
<evidence type="ECO:0000256" key="1">
    <source>
        <dbReference type="ARBA" id="ARBA00004123"/>
    </source>
</evidence>
<dbReference type="GO" id="GO:0016567">
    <property type="term" value="P:protein ubiquitination"/>
    <property type="evidence" value="ECO:0007669"/>
    <property type="project" value="TreeGrafter"/>
</dbReference>
<dbReference type="PROSITE" id="PS50089">
    <property type="entry name" value="ZF_RING_2"/>
    <property type="match status" value="1"/>
</dbReference>
<dbReference type="FunFam" id="3.30.160.60:FF:001506">
    <property type="entry name" value="Zinc finger protein"/>
    <property type="match status" value="1"/>
</dbReference>
<evidence type="ECO:0000256" key="11">
    <source>
        <dbReference type="PROSITE-ProRule" id="PRU00042"/>
    </source>
</evidence>
<dbReference type="SUPFAM" id="SSF57667">
    <property type="entry name" value="beta-beta-alpha zinc fingers"/>
    <property type="match status" value="2"/>
</dbReference>
<dbReference type="FunFam" id="3.30.160.60:FF:000016">
    <property type="entry name" value="zinc finger protein 37 homolog"/>
    <property type="match status" value="1"/>
</dbReference>
<dbReference type="SMART" id="SM00355">
    <property type="entry name" value="ZnF_C2H2"/>
    <property type="match status" value="4"/>
</dbReference>
<feature type="compositionally biased region" description="Polar residues" evidence="13">
    <location>
        <begin position="547"/>
        <end position="556"/>
    </location>
</feature>
<dbReference type="Pfam" id="PF16682">
    <property type="entry name" value="MSL2-CXC"/>
    <property type="match status" value="1"/>
</dbReference>
<feature type="domain" description="CXC MSL2-type" evidence="16">
    <location>
        <begin position="561"/>
        <end position="612"/>
    </location>
</feature>
<evidence type="ECO:0000256" key="6">
    <source>
        <dbReference type="ARBA" id="ARBA00022833"/>
    </source>
</evidence>
<dbReference type="AlphaFoldDB" id="A0A034W3B1"/>
<feature type="domain" description="RING-type" evidence="14">
    <location>
        <begin position="69"/>
        <end position="111"/>
    </location>
</feature>
<dbReference type="EMBL" id="GAKP01010160">
    <property type="protein sequence ID" value="JAC48792.1"/>
    <property type="molecule type" value="Transcribed_RNA"/>
</dbReference>
<feature type="compositionally biased region" description="Low complexity" evidence="13">
    <location>
        <begin position="844"/>
        <end position="859"/>
    </location>
</feature>
<dbReference type="InterPro" id="IPR013083">
    <property type="entry name" value="Znf_RING/FYVE/PHD"/>
</dbReference>
<dbReference type="InterPro" id="IPR017907">
    <property type="entry name" value="Znf_RING_CS"/>
</dbReference>
<evidence type="ECO:0000256" key="2">
    <source>
        <dbReference type="ARBA" id="ARBA00006991"/>
    </source>
</evidence>
<dbReference type="FunFam" id="3.30.160.60:FF:000557">
    <property type="entry name" value="zinc finger and SCAN domain-containing protein 29"/>
    <property type="match status" value="1"/>
</dbReference>
<dbReference type="SMART" id="SM01114">
    <property type="entry name" value="CXC"/>
    <property type="match status" value="1"/>
</dbReference>
<evidence type="ECO:0000256" key="10">
    <source>
        <dbReference type="ARBA" id="ARBA00023242"/>
    </source>
</evidence>
<evidence type="ECO:0000259" key="15">
    <source>
        <dbReference type="PROSITE" id="PS50157"/>
    </source>
</evidence>
<dbReference type="FunFam" id="3.30.160.60:FF:001485">
    <property type="entry name" value="Krueppel-related zinc finger protein"/>
    <property type="match status" value="1"/>
</dbReference>
<dbReference type="GO" id="GO:0061630">
    <property type="term" value="F:ubiquitin protein ligase activity"/>
    <property type="evidence" value="ECO:0007669"/>
    <property type="project" value="InterPro"/>
</dbReference>
<feature type="region of interest" description="Disordered" evidence="13">
    <location>
        <begin position="512"/>
        <end position="556"/>
    </location>
</feature>
<organism evidence="17">
    <name type="scientific">Bactrocera dorsalis</name>
    <name type="common">Oriental fruit fly</name>
    <name type="synonym">Dacus dorsalis</name>
    <dbReference type="NCBI Taxonomy" id="27457"/>
    <lineage>
        <taxon>Eukaryota</taxon>
        <taxon>Metazoa</taxon>
        <taxon>Ecdysozoa</taxon>
        <taxon>Arthropoda</taxon>
        <taxon>Hexapoda</taxon>
        <taxon>Insecta</taxon>
        <taxon>Pterygota</taxon>
        <taxon>Neoptera</taxon>
        <taxon>Endopterygota</taxon>
        <taxon>Diptera</taxon>
        <taxon>Brachycera</taxon>
        <taxon>Muscomorpha</taxon>
        <taxon>Tephritoidea</taxon>
        <taxon>Tephritidae</taxon>
        <taxon>Bactrocera</taxon>
        <taxon>Bactrocera</taxon>
    </lineage>
</organism>
<evidence type="ECO:0000256" key="8">
    <source>
        <dbReference type="ARBA" id="ARBA00023125"/>
    </source>
</evidence>
<keyword evidence="6" id="KW-0862">Zinc</keyword>
<dbReference type="GO" id="GO:0008270">
    <property type="term" value="F:zinc ion binding"/>
    <property type="evidence" value="ECO:0007669"/>
    <property type="project" value="UniProtKB-KW"/>
</dbReference>
<evidence type="ECO:0000313" key="17">
    <source>
        <dbReference type="EMBL" id="JAC48792.1"/>
    </source>
</evidence>
<dbReference type="InterPro" id="IPR037922">
    <property type="entry name" value="MSL2"/>
</dbReference>
<dbReference type="PROSITE" id="PS00028">
    <property type="entry name" value="ZINC_FINGER_C2H2_1"/>
    <property type="match status" value="4"/>
</dbReference>
<dbReference type="InterPro" id="IPR033467">
    <property type="entry name" value="Tesmin/TSO1-like_CXC"/>
</dbReference>
<dbReference type="OrthoDB" id="6412801at2759"/>
<dbReference type="InterPro" id="IPR013087">
    <property type="entry name" value="Znf_C2H2_type"/>
</dbReference>
<dbReference type="GO" id="GO:0072487">
    <property type="term" value="C:MSL complex"/>
    <property type="evidence" value="ECO:0007669"/>
    <property type="project" value="UniProtKB-UniRule"/>
</dbReference>
<feature type="compositionally biased region" description="Low complexity" evidence="13">
    <location>
        <begin position="525"/>
        <end position="546"/>
    </location>
</feature>
<dbReference type="CDD" id="cd13122">
    <property type="entry name" value="MSL2_CXC"/>
    <property type="match status" value="1"/>
</dbReference>